<dbReference type="PANTHER" id="PTHR44366:SF1">
    <property type="entry name" value="UDP-N-ACETYLGLUCOSAMINE--PEPTIDE N-ACETYLGLUCOSAMINYLTRANSFERASE 110 KDA SUBUNIT"/>
    <property type="match status" value="1"/>
</dbReference>
<dbReference type="EMBL" id="BONU01000049">
    <property type="protein sequence ID" value="GIG76271.1"/>
    <property type="molecule type" value="Genomic_DNA"/>
</dbReference>
<dbReference type="InterPro" id="IPR019734">
    <property type="entry name" value="TPR_rpt"/>
</dbReference>
<dbReference type="RefSeq" id="WP_168078902.1">
    <property type="nucleotide sequence ID" value="NZ_BONU01000049.1"/>
</dbReference>
<evidence type="ECO:0000256" key="1">
    <source>
        <dbReference type="PROSITE-ProRule" id="PRU00339"/>
    </source>
</evidence>
<dbReference type="PANTHER" id="PTHR44366">
    <property type="entry name" value="UDP-N-ACETYLGLUCOSAMINE--PEPTIDE N-ACETYLGLUCOSAMINYLTRANSFERASE 110 KDA SUBUNIT"/>
    <property type="match status" value="1"/>
</dbReference>
<dbReference type="Proteomes" id="UP000653674">
    <property type="component" value="Unassembled WGS sequence"/>
</dbReference>
<dbReference type="GO" id="GO:0097363">
    <property type="term" value="F:protein O-acetylglucosaminyltransferase activity"/>
    <property type="evidence" value="ECO:0007669"/>
    <property type="project" value="TreeGrafter"/>
</dbReference>
<dbReference type="SUPFAM" id="SSF48452">
    <property type="entry name" value="TPR-like"/>
    <property type="match status" value="2"/>
</dbReference>
<comment type="caution">
    <text evidence="3">The sequence shown here is derived from an EMBL/GenBank/DDBJ whole genome shotgun (WGS) entry which is preliminary data.</text>
</comment>
<feature type="repeat" description="TPR" evidence="1">
    <location>
        <begin position="390"/>
        <end position="423"/>
    </location>
</feature>
<keyword evidence="2" id="KW-0732">Signal</keyword>
<evidence type="ECO:0000256" key="2">
    <source>
        <dbReference type="SAM" id="SignalP"/>
    </source>
</evidence>
<name>A0A8J3PQM8_9ACTN</name>
<organism evidence="3 4">
    <name type="scientific">Planosporangium flavigriseum</name>
    <dbReference type="NCBI Taxonomy" id="373681"/>
    <lineage>
        <taxon>Bacteria</taxon>
        <taxon>Bacillati</taxon>
        <taxon>Actinomycetota</taxon>
        <taxon>Actinomycetes</taxon>
        <taxon>Micromonosporales</taxon>
        <taxon>Micromonosporaceae</taxon>
        <taxon>Planosporangium</taxon>
    </lineage>
</organism>
<feature type="signal peptide" evidence="2">
    <location>
        <begin position="1"/>
        <end position="26"/>
    </location>
</feature>
<reference evidence="3" key="1">
    <citation type="submission" date="2021-01" db="EMBL/GenBank/DDBJ databases">
        <title>Whole genome shotgun sequence of Planosporangium flavigriseum NBRC 105377.</title>
        <authorList>
            <person name="Komaki H."/>
            <person name="Tamura T."/>
        </authorList>
    </citation>
    <scope>NUCLEOTIDE SEQUENCE</scope>
    <source>
        <strain evidence="3">NBRC 105377</strain>
    </source>
</reference>
<keyword evidence="1" id="KW-0802">TPR repeat</keyword>
<dbReference type="GO" id="GO:0006493">
    <property type="term" value="P:protein O-linked glycosylation"/>
    <property type="evidence" value="ECO:0007669"/>
    <property type="project" value="InterPro"/>
</dbReference>
<dbReference type="Pfam" id="PF13432">
    <property type="entry name" value="TPR_16"/>
    <property type="match status" value="2"/>
</dbReference>
<proteinExistence type="predicted"/>
<dbReference type="InterPro" id="IPR011990">
    <property type="entry name" value="TPR-like_helical_dom_sf"/>
</dbReference>
<dbReference type="PROSITE" id="PS50005">
    <property type="entry name" value="TPR"/>
    <property type="match status" value="1"/>
</dbReference>
<keyword evidence="4" id="KW-1185">Reference proteome</keyword>
<evidence type="ECO:0008006" key="5">
    <source>
        <dbReference type="Google" id="ProtNLM"/>
    </source>
</evidence>
<dbReference type="Pfam" id="PF13181">
    <property type="entry name" value="TPR_8"/>
    <property type="match status" value="1"/>
</dbReference>
<evidence type="ECO:0000313" key="4">
    <source>
        <dbReference type="Proteomes" id="UP000653674"/>
    </source>
</evidence>
<protein>
    <recommendedName>
        <fullName evidence="5">Tetratricopeptide repeat protein</fullName>
    </recommendedName>
</protein>
<feature type="chain" id="PRO_5035311840" description="Tetratricopeptide repeat protein" evidence="2">
    <location>
        <begin position="27"/>
        <end position="442"/>
    </location>
</feature>
<dbReference type="InterPro" id="IPR037919">
    <property type="entry name" value="OGT"/>
</dbReference>
<accession>A0A8J3PQM8</accession>
<sequence>MRRPLSRLKLAAMVAAAASALFVAGAALGPTAGPGRGATTPAGPGARISPDDRLGMTIARQQKRLREVPGDWRAWAALSSAYLEKARVSADPTYYPKAEGTARESLTRRAEGNADALVALGALANARHDFAAARDQARAALAVNPASADAYGVLADAFTQLGDAAGATDAVQHMLDLRPGLPAYARASYDLELRGLVDQAADLMRRALDNAVDPYDTAFCHNQLGDLAWQVGDVAGAERAYAAALAADPESIAARRGQARTAAATGRTDVALSAYAELTRRTPTPSDLLEYADLLRAAGQDAQAAEQLRLATAAHTLFTANGGVDGLAAAALALADNRPADAVEAARAEWARRQHVDVADTLAWALHRAGQDTEASAYAKRVAATGARAAGYAYHLGMIELALGQRDEARASLTRALQTNPHFSPIDAPTARKALADLGATP</sequence>
<dbReference type="AlphaFoldDB" id="A0A8J3PQM8"/>
<gene>
    <name evidence="3" type="ORF">Pfl04_46750</name>
</gene>
<evidence type="ECO:0000313" key="3">
    <source>
        <dbReference type="EMBL" id="GIG76271.1"/>
    </source>
</evidence>
<dbReference type="SMART" id="SM00028">
    <property type="entry name" value="TPR"/>
    <property type="match status" value="4"/>
</dbReference>
<dbReference type="Gene3D" id="1.25.40.10">
    <property type="entry name" value="Tetratricopeptide repeat domain"/>
    <property type="match status" value="3"/>
</dbReference>